<organism evidence="2 3">
    <name type="scientific">Pseudomonas chlororaphis</name>
    <dbReference type="NCBI Taxonomy" id="587753"/>
    <lineage>
        <taxon>Bacteria</taxon>
        <taxon>Pseudomonadati</taxon>
        <taxon>Pseudomonadota</taxon>
        <taxon>Gammaproteobacteria</taxon>
        <taxon>Pseudomonadales</taxon>
        <taxon>Pseudomonadaceae</taxon>
        <taxon>Pseudomonas</taxon>
    </lineage>
</organism>
<dbReference type="Gene3D" id="3.40.366.10">
    <property type="entry name" value="Malonyl-Coenzyme A Acyl Carrier Protein, domain 2"/>
    <property type="match status" value="1"/>
</dbReference>
<feature type="domain" description="Malonyl-CoA:ACP transacylase (MAT)" evidence="1">
    <location>
        <begin position="9"/>
        <end position="308"/>
    </location>
</feature>
<evidence type="ECO:0000313" key="2">
    <source>
        <dbReference type="EMBL" id="VEF77476.1"/>
    </source>
</evidence>
<dbReference type="EC" id="2.3.1.-" evidence="2"/>
<dbReference type="InterPro" id="IPR001227">
    <property type="entry name" value="Ac_transferase_dom_sf"/>
</dbReference>
<dbReference type="InterPro" id="IPR016036">
    <property type="entry name" value="Malonyl_transacylase_ACP-bd"/>
</dbReference>
<keyword evidence="2" id="KW-0012">Acyltransferase</keyword>
<accession>A0AAX3G368</accession>
<gene>
    <name evidence="2" type="primary">rzxG_2</name>
    <name evidence="2" type="ORF">NCTC7357_05882</name>
</gene>
<protein>
    <submittedName>
        <fullName evidence="2">Acyl transferase</fullName>
        <ecNumber evidence="2">2.3.1.-</ecNumber>
    </submittedName>
</protein>
<reference evidence="2 3" key="1">
    <citation type="submission" date="2018-12" db="EMBL/GenBank/DDBJ databases">
        <authorList>
            <consortium name="Pathogen Informatics"/>
        </authorList>
    </citation>
    <scope>NUCLEOTIDE SEQUENCE [LARGE SCALE GENOMIC DNA]</scope>
    <source>
        <strain evidence="2 3">NCTC7357</strain>
    </source>
</reference>
<dbReference type="SUPFAM" id="SSF52151">
    <property type="entry name" value="FabD/lysophospholipase-like"/>
    <property type="match status" value="1"/>
</dbReference>
<dbReference type="InterPro" id="IPR052568">
    <property type="entry name" value="PKS-FAS_Synthase"/>
</dbReference>
<name>A0AAX3G368_9PSED</name>
<sequence length="316" mass="35193">MTQRKTIFMYPGQGCQYFHMCKTLFVHDPVFRDSLKRLDRWVEAEIGGSIIEYVFNDQVSALIPFDTTLYSNQAVFCFEYALTQSLLSRGIYPDVLLGASLGEVVCAAVSGALSPRECIDLLAVSSRVLARTCERGGMLSVFAPPALFDEDRLLHENCEMASVSFDRHFVIAGKSTSIERVEAYLKAGNHITSRLPVEYGFHSSAIDPARSALREHYGNSAPGHPLVPVFSCQKKAIIRAYEADHFDAVLREPIHFKETLAILEQEGPNLYVDVSPSGTLSTYCKYILDPGSASRTVPVYTPFSKHRTLDPALWLL</sequence>
<dbReference type="Proteomes" id="UP000277437">
    <property type="component" value="Chromosome"/>
</dbReference>
<dbReference type="RefSeq" id="WP_164485758.1">
    <property type="nucleotide sequence ID" value="NZ_CP118137.1"/>
</dbReference>
<dbReference type="PANTHER" id="PTHR43074">
    <property type="entry name" value="OMEGA-3 POLYUNSATURATED FATTY ACID SYNTHASE PFAB-RELATED"/>
    <property type="match status" value="1"/>
</dbReference>
<evidence type="ECO:0000313" key="3">
    <source>
        <dbReference type="Proteomes" id="UP000277437"/>
    </source>
</evidence>
<dbReference type="Pfam" id="PF00698">
    <property type="entry name" value="Acyl_transf_1"/>
    <property type="match status" value="1"/>
</dbReference>
<dbReference type="SMART" id="SM00827">
    <property type="entry name" value="PKS_AT"/>
    <property type="match status" value="1"/>
</dbReference>
<dbReference type="PANTHER" id="PTHR43074:SF1">
    <property type="entry name" value="BETA-KETOACYL SYNTHASE FAMILY PROTEIN-RELATED"/>
    <property type="match status" value="1"/>
</dbReference>
<dbReference type="InterPro" id="IPR014043">
    <property type="entry name" value="Acyl_transferase_dom"/>
</dbReference>
<proteinExistence type="predicted"/>
<dbReference type="InterPro" id="IPR016035">
    <property type="entry name" value="Acyl_Trfase/lysoPLipase"/>
</dbReference>
<dbReference type="AlphaFoldDB" id="A0AAX3G368"/>
<keyword evidence="2" id="KW-0808">Transferase</keyword>
<dbReference type="SUPFAM" id="SSF55048">
    <property type="entry name" value="Probable ACP-binding domain of malonyl-CoA ACP transacylase"/>
    <property type="match status" value="1"/>
</dbReference>
<dbReference type="EMBL" id="LR134334">
    <property type="protein sequence ID" value="VEF77476.1"/>
    <property type="molecule type" value="Genomic_DNA"/>
</dbReference>
<evidence type="ECO:0000259" key="1">
    <source>
        <dbReference type="SMART" id="SM00827"/>
    </source>
</evidence>
<dbReference type="GO" id="GO:0016746">
    <property type="term" value="F:acyltransferase activity"/>
    <property type="evidence" value="ECO:0007669"/>
    <property type="project" value="UniProtKB-KW"/>
</dbReference>